<protein>
    <submittedName>
        <fullName evidence="2">Uncharacterized protein</fullName>
    </submittedName>
</protein>
<keyword evidence="1" id="KW-0732">Signal</keyword>
<name>A0A4Q7WUL6_9ACTN</name>
<proteinExistence type="predicted"/>
<dbReference type="OrthoDB" id="3804352at2"/>
<sequence length="408" mass="41939">MRPRIGYKKLAAVGVAAVVGVASTIALTSGSASASPVFGYSGYSYGTDVESGLANSGPQVISKFGCTTDATKHDKNDLSTANVNNQAIARSVKTDTHAFNNKGGTGVTSTATAADIRVGNLLTLTGVNTTTTARYYKGQLSYTGNTTFAGVKIGAISVPSLLKPKWNTKIAVPGLGYIVLNRVGGVKTASGIYSYAQAVVLHATVKNQYIPQGVDVAVLKTRAEISKPATALVIGDAFGTKATADKLVVSDATSLQTTCQGTEGKTVRVAVGELNIPKVAYVGGVYTTKNGAIGANKSYINFTSHVAGVKVGSLSIGAIESSASAWKTKDNKAGVSSSSTIASIRVGGKSYAVPTGENKTLNIPGVARLTFNQVMRQKRYISVNALVIDVYSLNTKVVVGHSAAGVVS</sequence>
<dbReference type="NCBIfam" id="NF040603">
    <property type="entry name" value="choice_anch_P"/>
    <property type="match status" value="2"/>
</dbReference>
<dbReference type="AlphaFoldDB" id="A0A4Q7WUL6"/>
<comment type="caution">
    <text evidence="2">The sequence shown here is derived from an EMBL/GenBank/DDBJ whole genome shotgun (WGS) entry which is preliminary data.</text>
</comment>
<evidence type="ECO:0000256" key="1">
    <source>
        <dbReference type="SAM" id="SignalP"/>
    </source>
</evidence>
<dbReference type="EMBL" id="SHKR01000013">
    <property type="protein sequence ID" value="RZU14114.1"/>
    <property type="molecule type" value="Genomic_DNA"/>
</dbReference>
<feature type="signal peptide" evidence="1">
    <location>
        <begin position="1"/>
        <end position="34"/>
    </location>
</feature>
<dbReference type="Proteomes" id="UP000292027">
    <property type="component" value="Unassembled WGS sequence"/>
</dbReference>
<keyword evidence="3" id="KW-1185">Reference proteome</keyword>
<reference evidence="2 3" key="1">
    <citation type="journal article" date="2015" name="Stand. Genomic Sci.">
        <title>Genomic Encyclopedia of Bacterial and Archaeal Type Strains, Phase III: the genomes of soil and plant-associated and newly described type strains.</title>
        <authorList>
            <person name="Whitman W.B."/>
            <person name="Woyke T."/>
            <person name="Klenk H.P."/>
            <person name="Zhou Y."/>
            <person name="Lilburn T.G."/>
            <person name="Beck B.J."/>
            <person name="De Vos P."/>
            <person name="Vandamme P."/>
            <person name="Eisen J.A."/>
            <person name="Garrity G."/>
            <person name="Hugenholtz P."/>
            <person name="Kyrpides N.C."/>
        </authorList>
    </citation>
    <scope>NUCLEOTIDE SEQUENCE [LARGE SCALE GENOMIC DNA]</scope>
    <source>
        <strain evidence="2 3">VKM Ac-2540</strain>
    </source>
</reference>
<accession>A0A4Q7WUL6</accession>
<dbReference type="RefSeq" id="WP_130446291.1">
    <property type="nucleotide sequence ID" value="NZ_SHKR01000013.1"/>
</dbReference>
<feature type="chain" id="PRO_5020862135" evidence="1">
    <location>
        <begin position="35"/>
        <end position="408"/>
    </location>
</feature>
<organism evidence="2 3">
    <name type="scientific">Kribbella rubisoli</name>
    <dbReference type="NCBI Taxonomy" id="3075929"/>
    <lineage>
        <taxon>Bacteria</taxon>
        <taxon>Bacillati</taxon>
        <taxon>Actinomycetota</taxon>
        <taxon>Actinomycetes</taxon>
        <taxon>Propionibacteriales</taxon>
        <taxon>Kribbellaceae</taxon>
        <taxon>Kribbella</taxon>
    </lineage>
</organism>
<gene>
    <name evidence="2" type="ORF">EV645_4976</name>
</gene>
<evidence type="ECO:0000313" key="3">
    <source>
        <dbReference type="Proteomes" id="UP000292027"/>
    </source>
</evidence>
<evidence type="ECO:0000313" key="2">
    <source>
        <dbReference type="EMBL" id="RZU14114.1"/>
    </source>
</evidence>